<sequence>MGSVITVPITFILGLISVKPSDFVYWCKWVFSYVYIEINKRITQNRFNLYDPKAHQNAEKLGFIVPAEEFHLESPCTESHLQKAEDGIFCYGVNTSSECLIINISRKRDEKADACIYLKLASGKTYRLQQTDHFQQSCADKNVFSCGDLQMHYTCPMRRWRIFYSGFVREINNGDDSEAQ</sequence>
<evidence type="ECO:0000313" key="2">
    <source>
        <dbReference type="EMBL" id="KFM60875.1"/>
    </source>
</evidence>
<feature type="non-terminal residue" evidence="2">
    <location>
        <position position="180"/>
    </location>
</feature>
<protein>
    <submittedName>
        <fullName evidence="2">Uncharacterized protein</fullName>
    </submittedName>
</protein>
<dbReference type="OrthoDB" id="6434513at2759"/>
<keyword evidence="3" id="KW-1185">Reference proteome</keyword>
<evidence type="ECO:0000256" key="1">
    <source>
        <dbReference type="SAM" id="SignalP"/>
    </source>
</evidence>
<proteinExistence type="predicted"/>
<evidence type="ECO:0000313" key="3">
    <source>
        <dbReference type="Proteomes" id="UP000054359"/>
    </source>
</evidence>
<reference evidence="2 3" key="1">
    <citation type="submission" date="2013-11" db="EMBL/GenBank/DDBJ databases">
        <title>Genome sequencing of Stegodyphus mimosarum.</title>
        <authorList>
            <person name="Bechsgaard J."/>
        </authorList>
    </citation>
    <scope>NUCLEOTIDE SEQUENCE [LARGE SCALE GENOMIC DNA]</scope>
</reference>
<name>A0A087T6Y6_STEMI</name>
<organism evidence="2 3">
    <name type="scientific">Stegodyphus mimosarum</name>
    <name type="common">African social velvet spider</name>
    <dbReference type="NCBI Taxonomy" id="407821"/>
    <lineage>
        <taxon>Eukaryota</taxon>
        <taxon>Metazoa</taxon>
        <taxon>Ecdysozoa</taxon>
        <taxon>Arthropoda</taxon>
        <taxon>Chelicerata</taxon>
        <taxon>Arachnida</taxon>
        <taxon>Araneae</taxon>
        <taxon>Araneomorphae</taxon>
        <taxon>Entelegynae</taxon>
        <taxon>Eresoidea</taxon>
        <taxon>Eresidae</taxon>
        <taxon>Stegodyphus</taxon>
    </lineage>
</organism>
<gene>
    <name evidence="2" type="ORF">X975_19138</name>
</gene>
<dbReference type="STRING" id="407821.A0A087T6Y6"/>
<dbReference type="PANTHER" id="PTHR34717">
    <property type="entry name" value="EG:BACR7A4.20 PROTEIN"/>
    <property type="match status" value="1"/>
</dbReference>
<dbReference type="PANTHER" id="PTHR34717:SF1">
    <property type="entry name" value="EG:BACR7A4.20 PROTEIN"/>
    <property type="match status" value="1"/>
</dbReference>
<dbReference type="EMBL" id="KK113713">
    <property type="protein sequence ID" value="KFM60875.1"/>
    <property type="molecule type" value="Genomic_DNA"/>
</dbReference>
<feature type="signal peptide" evidence="1">
    <location>
        <begin position="1"/>
        <end position="20"/>
    </location>
</feature>
<dbReference type="Proteomes" id="UP000054359">
    <property type="component" value="Unassembled WGS sequence"/>
</dbReference>
<dbReference type="OMA" id="ECLIINI"/>
<keyword evidence="1" id="KW-0732">Signal</keyword>
<feature type="chain" id="PRO_5001829438" evidence="1">
    <location>
        <begin position="21"/>
        <end position="180"/>
    </location>
</feature>
<dbReference type="AlphaFoldDB" id="A0A087T6Y6"/>
<accession>A0A087T6Y6</accession>